<comment type="caution">
    <text evidence="8">The sequence shown here is derived from an EMBL/GenBank/DDBJ whole genome shotgun (WGS) entry which is preliminary data.</text>
</comment>
<evidence type="ECO:0000256" key="4">
    <source>
        <dbReference type="ARBA" id="ARBA00023128"/>
    </source>
</evidence>
<dbReference type="EMBL" id="JAKJXP020000152">
    <property type="protein sequence ID" value="KAK7741941.1"/>
    <property type="molecule type" value="Genomic_DNA"/>
</dbReference>
<keyword evidence="3" id="KW-0689">Ribosomal protein</keyword>
<dbReference type="AlphaFoldDB" id="A0AAN9U7F5"/>
<keyword evidence="4" id="KW-0496">Mitochondrion</keyword>
<gene>
    <name evidence="8" type="ORF">SLS62_010876</name>
</gene>
<comment type="similarity">
    <text evidence="2">Belongs to the bacterial ribosomal protein bL27 family.</text>
</comment>
<dbReference type="Gene3D" id="2.40.50.100">
    <property type="match status" value="1"/>
</dbReference>
<keyword evidence="9" id="KW-1185">Reference proteome</keyword>
<dbReference type="PANTHER" id="PTHR15893:SF0">
    <property type="entry name" value="LARGE RIBOSOMAL SUBUNIT PROTEIN BL27M"/>
    <property type="match status" value="1"/>
</dbReference>
<proteinExistence type="inferred from homology"/>
<dbReference type="PRINTS" id="PR00063">
    <property type="entry name" value="RIBOSOMALL27"/>
</dbReference>
<dbReference type="SUPFAM" id="SSF110324">
    <property type="entry name" value="Ribosomal L27 protein-like"/>
    <property type="match status" value="1"/>
</dbReference>
<organism evidence="8 9">
    <name type="scientific">Diatrype stigma</name>
    <dbReference type="NCBI Taxonomy" id="117547"/>
    <lineage>
        <taxon>Eukaryota</taxon>
        <taxon>Fungi</taxon>
        <taxon>Dikarya</taxon>
        <taxon>Ascomycota</taxon>
        <taxon>Pezizomycotina</taxon>
        <taxon>Sordariomycetes</taxon>
        <taxon>Xylariomycetidae</taxon>
        <taxon>Xylariales</taxon>
        <taxon>Diatrypaceae</taxon>
        <taxon>Diatrype</taxon>
    </lineage>
</organism>
<protein>
    <recommendedName>
        <fullName evidence="6">Large ribosomal subunit protein bL27m</fullName>
    </recommendedName>
</protein>
<feature type="compositionally biased region" description="Basic and acidic residues" evidence="7">
    <location>
        <begin position="285"/>
        <end position="302"/>
    </location>
</feature>
<sequence length="330" mass="36663">MRITQLQRPLVAAASGLARRSTTATTTMTIGQLQEALGVLRIGAGSNAAVEGRRYASVKSQGAYKIRDTSTIPKKLGAKKSGDSYVIPGNIIYKQRGSVWHPGENCGMGRDHTIFALTTGYVKYYRDPARHPKRQYIGVVFNKSDVLPYPRHAARKRKLNMTASPIQAPVPEPTISPSGIPTQVVRLGLEKSRKPHPRDVRILKLDGAAAGAVGGSSYAYREENWRLGTLVRTEKRKLGSRRVAMRHRRRKVKAISKEMRAEREEKIARRKEALDAQRAARARKMRDYIQRRRAEKAEEAAKANKAHAQASSPKGAEMPPPPPSPPKREV</sequence>
<feature type="compositionally biased region" description="Pro residues" evidence="7">
    <location>
        <begin position="318"/>
        <end position="330"/>
    </location>
</feature>
<evidence type="ECO:0000256" key="6">
    <source>
        <dbReference type="ARBA" id="ARBA00035267"/>
    </source>
</evidence>
<keyword evidence="5" id="KW-0687">Ribonucleoprotein</keyword>
<evidence type="ECO:0000313" key="9">
    <source>
        <dbReference type="Proteomes" id="UP001320420"/>
    </source>
</evidence>
<dbReference type="Pfam" id="PF01016">
    <property type="entry name" value="Ribosomal_L27"/>
    <property type="match status" value="1"/>
</dbReference>
<dbReference type="FunFam" id="2.40.50.100:FF:000042">
    <property type="entry name" value="50S ribosomal protein L27"/>
    <property type="match status" value="1"/>
</dbReference>
<evidence type="ECO:0000256" key="1">
    <source>
        <dbReference type="ARBA" id="ARBA00004173"/>
    </source>
</evidence>
<dbReference type="GO" id="GO:0003735">
    <property type="term" value="F:structural constituent of ribosome"/>
    <property type="evidence" value="ECO:0007669"/>
    <property type="project" value="InterPro"/>
</dbReference>
<accession>A0AAN9U7F5</accession>
<feature type="region of interest" description="Disordered" evidence="7">
    <location>
        <begin position="284"/>
        <end position="330"/>
    </location>
</feature>
<evidence type="ECO:0000256" key="3">
    <source>
        <dbReference type="ARBA" id="ARBA00022980"/>
    </source>
</evidence>
<evidence type="ECO:0000256" key="2">
    <source>
        <dbReference type="ARBA" id="ARBA00010797"/>
    </source>
</evidence>
<comment type="subcellular location">
    <subcellularLocation>
        <location evidence="1">Mitochondrion</location>
    </subcellularLocation>
</comment>
<dbReference type="InterPro" id="IPR001684">
    <property type="entry name" value="Ribosomal_bL27"/>
</dbReference>
<dbReference type="GO" id="GO:0005762">
    <property type="term" value="C:mitochondrial large ribosomal subunit"/>
    <property type="evidence" value="ECO:0007669"/>
    <property type="project" value="TreeGrafter"/>
</dbReference>
<evidence type="ECO:0000256" key="7">
    <source>
        <dbReference type="SAM" id="MobiDB-lite"/>
    </source>
</evidence>
<dbReference type="Proteomes" id="UP001320420">
    <property type="component" value="Unassembled WGS sequence"/>
</dbReference>
<dbReference type="PANTHER" id="PTHR15893">
    <property type="entry name" value="RIBOSOMAL PROTEIN L27"/>
    <property type="match status" value="1"/>
</dbReference>
<evidence type="ECO:0000256" key="5">
    <source>
        <dbReference type="ARBA" id="ARBA00023274"/>
    </source>
</evidence>
<reference evidence="8 9" key="1">
    <citation type="submission" date="2024-02" db="EMBL/GenBank/DDBJ databases">
        <title>De novo assembly and annotation of 12 fungi associated with fruit tree decline syndrome in Ontario, Canada.</title>
        <authorList>
            <person name="Sulman M."/>
            <person name="Ellouze W."/>
            <person name="Ilyukhin E."/>
        </authorList>
    </citation>
    <scope>NUCLEOTIDE SEQUENCE [LARGE SCALE GENOMIC DNA]</scope>
    <source>
        <strain evidence="8 9">M11/M66-122</strain>
    </source>
</reference>
<evidence type="ECO:0000313" key="8">
    <source>
        <dbReference type="EMBL" id="KAK7741941.1"/>
    </source>
</evidence>
<name>A0AAN9U7F5_9PEZI</name>
<dbReference type="GO" id="GO:0006412">
    <property type="term" value="P:translation"/>
    <property type="evidence" value="ECO:0007669"/>
    <property type="project" value="InterPro"/>
</dbReference>